<dbReference type="Proteomes" id="UP000322876">
    <property type="component" value="Unassembled WGS sequence"/>
</dbReference>
<evidence type="ECO:0000313" key="1">
    <source>
        <dbReference type="EMBL" id="KAA0259126.1"/>
    </source>
</evidence>
<name>A0A5A8F4Z7_9BACT</name>
<dbReference type="OrthoDB" id="331856at2"/>
<comment type="caution">
    <text evidence="1">The sequence shown here is derived from an EMBL/GenBank/DDBJ whole genome shotgun (WGS) entry which is preliminary data.</text>
</comment>
<reference evidence="1 2" key="1">
    <citation type="submission" date="2019-06" db="EMBL/GenBank/DDBJ databases">
        <title>Genomic insights into carbon and energy metabolism of Deferribacter autotrophicus revealed new metabolic traits in the phylum Deferribacteres.</title>
        <authorList>
            <person name="Slobodkin A.I."/>
            <person name="Slobodkina G.B."/>
            <person name="Allioux M."/>
            <person name="Alain K."/>
            <person name="Jebbar M."/>
            <person name="Shadrin V."/>
            <person name="Kublanov I.V."/>
            <person name="Toshchakov S.V."/>
            <person name="Bonch-Osmolovskaya E.A."/>
        </authorList>
    </citation>
    <scope>NUCLEOTIDE SEQUENCE [LARGE SCALE GENOMIC DNA]</scope>
    <source>
        <strain evidence="1 2">SL50</strain>
    </source>
</reference>
<evidence type="ECO:0000313" key="2">
    <source>
        <dbReference type="Proteomes" id="UP000322876"/>
    </source>
</evidence>
<protein>
    <submittedName>
        <fullName evidence="1">Uncharacterized protein</fullName>
    </submittedName>
</protein>
<proteinExistence type="predicted"/>
<organism evidence="1 2">
    <name type="scientific">Deferribacter autotrophicus</name>
    <dbReference type="NCBI Taxonomy" id="500465"/>
    <lineage>
        <taxon>Bacteria</taxon>
        <taxon>Pseudomonadati</taxon>
        <taxon>Deferribacterota</taxon>
        <taxon>Deferribacteres</taxon>
        <taxon>Deferribacterales</taxon>
        <taxon>Deferribacteraceae</taxon>
        <taxon>Deferribacter</taxon>
    </lineage>
</organism>
<accession>A0A5A8F4Z7</accession>
<dbReference type="AlphaFoldDB" id="A0A5A8F4Z7"/>
<sequence length="64" mass="7353">MDELLLSREIVRIGNRAVKKAQKESLEMGIPNVYSLNGVIFYQLPDGTITTDQPEEYKKITLKR</sequence>
<dbReference type="EMBL" id="VFJB01000003">
    <property type="protein sequence ID" value="KAA0259126.1"/>
    <property type="molecule type" value="Genomic_DNA"/>
</dbReference>
<gene>
    <name evidence="1" type="ORF">FHQ18_03955</name>
</gene>
<keyword evidence="2" id="KW-1185">Reference proteome</keyword>